<dbReference type="EMBL" id="MAAX01000121">
    <property type="protein sequence ID" value="OUS14461.1"/>
    <property type="molecule type" value="Genomic_DNA"/>
</dbReference>
<feature type="non-terminal residue" evidence="3">
    <location>
        <position position="1630"/>
    </location>
</feature>
<dbReference type="Gene3D" id="2.60.40.10">
    <property type="entry name" value="Immunoglobulins"/>
    <property type="match status" value="3"/>
</dbReference>
<comment type="caution">
    <text evidence="3">The sequence shown here is derived from an EMBL/GenBank/DDBJ whole genome shotgun (WGS) entry which is preliminary data.</text>
</comment>
<organism evidence="3 4">
    <name type="scientific">Nonlabens dokdonensis</name>
    <dbReference type="NCBI Taxonomy" id="328515"/>
    <lineage>
        <taxon>Bacteria</taxon>
        <taxon>Pseudomonadati</taxon>
        <taxon>Bacteroidota</taxon>
        <taxon>Flavobacteriia</taxon>
        <taxon>Flavobacteriales</taxon>
        <taxon>Flavobacteriaceae</taxon>
        <taxon>Nonlabens</taxon>
    </lineage>
</organism>
<dbReference type="InterPro" id="IPR036116">
    <property type="entry name" value="FN3_sf"/>
</dbReference>
<feature type="domain" description="Fibronectin type-III" evidence="2">
    <location>
        <begin position="4"/>
        <end position="96"/>
    </location>
</feature>
<dbReference type="InterPro" id="IPR013783">
    <property type="entry name" value="Ig-like_fold"/>
</dbReference>
<accession>A0A1Z8AVV6</accession>
<evidence type="ECO:0000259" key="2">
    <source>
        <dbReference type="PROSITE" id="PS50853"/>
    </source>
</evidence>
<feature type="domain" description="Fibronectin type-III" evidence="2">
    <location>
        <begin position="521"/>
        <end position="610"/>
    </location>
</feature>
<sequence length="1630" mass="176884">TCQAPIDLVLGAYSNNEITFSWTSIDTETMWYVEYVNITLSETQSGIADDSTTSTSYTAINLDANSEYELYVSAACGGADGNSDWSGPVTITTLCNPVAMPLTEPFNTWVPECFDVDNGDGDWIPHVSGGDTIAARARNSWPNWASHRHLQTPMINIAQQALLTFNWSHDDSNNDTLKVRLSDDAGITWNTIWSITEDDFESNDGAGFNSPGSYKEEFLLIDNSYVGSDVIIDFDYASKSNTTNDAVFIDSVSVTALPPCNIPYDLAVDSVGTTTVDMSFTIAGTGATLYEIEVIEGLDTITGVATNTASGAPFQITGLTPGTNHTVYVRTLCGTDSTVWVGPITFTTVCAPVVDYATSFEGYNYLDVPNCWNFIDSTSSPWSYIRLFNSASSANTGMGYIRYYHPSSAADASIAYQFTVLPELTTVSTQDHRLRFYAKEFNNDGNTIVVGTMSDPTDINTFTALDSVSLTTQYVQYSINFDSYTGTDTYVAIQNIPGSGAGSEYTFLDDIEWHEIPNCFPPSTVTIDSTSTTTISVSIDSVGTFGAEWLIELVDVTGTNPTVLDTAYSTSFTVDGLMPSTVYEMSISTNCSDAISESTSIEVQTDCAPIGDFFNGFEDLNAGADTSLCWDYLMSSTSQWAYIRVFNSNFSSCEGSKYVRMYNQADPNAELLMITPELNNITAGTNLFTFSARSSWGDSPFEVGTITDASDPSTFTSMYSGVVNNSCDSITVPFLSYTGTDTRIAIKFTPLTTYDYLYVDKVKWGPGPDCAMPVGFTTTEILDTQATLDWLNVSPDTVWHIELVDVLDTLDVYDSIPTDTAFAHPYTLTGLTENTIYDVYLSNPCDTTYNAISFTFVTPWGNNLGINAILSPATSACNTSDSSQIEIEIENFGGIAATGFPVELSWDDSIYFNAGTFNDTILPGETATFILDGYYDFSTAVDSAFFVKTALAGDSLAANDTLGSTVTNLGTTWVNLTVNTATAGYQVGWEIVDTLNNLTVASGGDINGSGNLWSNTTYNYDVCLYPNFGYSMDAYDEGGTGWQGGTYAITRCGGILIANNDGNAVDNGYDSTLAWNVWELESQEFFVVEPCPDYDLAVTSIDSLETSCGLGMETGYVKIMNYGNLDVAANGATAQYQFNNSGLWIDFWNFDSGLASQTDTLYQLPDIDMSLAGTYTIAIQIVFTQDQDLSSNNLSFELNSLPTLTADSATFEMDNGHWYSVINSGVSDSWEWGTPTTSNIGNNNDGKVWATNLTGNAALNEYSYLYSPCYDFSDYTEPAEVSFDYIRPGSSHSYRLQRSFDGGDTWFTWSSWSQVPLNNTNDWTNHTLLMGNAPGESSCIFRWRYIGYSWQAAAEGFAFDNWEVKEHVEYDVSSLSDLEVNNTTVSTPVTFDPAVFDYTYEVPYGSTSYNVSATATGPIITSLTIDQAGSLPDTAFVTVVAEDDSISSVYSVYITEGPAATDATLFALSVSNSSVPGFNPDTLCYTITYPFGSTFTPSVIATTTDPNATAVVTNVSIPGTATIVVTAEDGITVNTYCINYEVETLSTNAFLSDILLDGVSITGFAANTYTYYVELPNGTASIPMVTYTTADANAMVNYAAATLPLTDTATIEVTAQDGITMLTYYVIFTE</sequence>
<dbReference type="InterPro" id="IPR003961">
    <property type="entry name" value="FN3_dom"/>
</dbReference>
<dbReference type="InterPro" id="IPR050991">
    <property type="entry name" value="ECM_Regulatory_Proteins"/>
</dbReference>
<evidence type="ECO:0000313" key="4">
    <source>
        <dbReference type="Proteomes" id="UP000196102"/>
    </source>
</evidence>
<evidence type="ECO:0000256" key="1">
    <source>
        <dbReference type="ARBA" id="ARBA00022737"/>
    </source>
</evidence>
<reference evidence="4" key="1">
    <citation type="journal article" date="2017" name="Proc. Natl. Acad. Sci. U.S.A.">
        <title>Simulation of Deepwater Horizon oil plume reveals substrate specialization within a complex community of hydrocarbon-degraders.</title>
        <authorList>
            <person name="Hu P."/>
            <person name="Dubinsky E.A."/>
            <person name="Probst A.J."/>
            <person name="Wang J."/>
            <person name="Sieber C.M.K."/>
            <person name="Tom L.M."/>
            <person name="Gardinali P."/>
            <person name="Banfield J.F."/>
            <person name="Atlas R.M."/>
            <person name="Andersen G.L."/>
        </authorList>
    </citation>
    <scope>NUCLEOTIDE SEQUENCE [LARGE SCALE GENOMIC DNA]</scope>
</reference>
<feature type="non-terminal residue" evidence="3">
    <location>
        <position position="1"/>
    </location>
</feature>
<feature type="domain" description="Fibronectin type-III" evidence="2">
    <location>
        <begin position="262"/>
        <end position="351"/>
    </location>
</feature>
<dbReference type="SMART" id="SM00060">
    <property type="entry name" value="FN3"/>
    <property type="match status" value="4"/>
</dbReference>
<dbReference type="CDD" id="cd00063">
    <property type="entry name" value="FN3"/>
    <property type="match status" value="2"/>
</dbReference>
<gene>
    <name evidence="3" type="ORF">A9Q93_08100</name>
</gene>
<evidence type="ECO:0000313" key="3">
    <source>
        <dbReference type="EMBL" id="OUS14461.1"/>
    </source>
</evidence>
<dbReference type="RefSeq" id="WP_303686910.1">
    <property type="nucleotide sequence ID" value="NZ_MAAX01000121.1"/>
</dbReference>
<dbReference type="Proteomes" id="UP000196102">
    <property type="component" value="Unassembled WGS sequence"/>
</dbReference>
<keyword evidence="1" id="KW-0677">Repeat</keyword>
<dbReference type="SUPFAM" id="SSF49265">
    <property type="entry name" value="Fibronectin type III"/>
    <property type="match status" value="2"/>
</dbReference>
<dbReference type="PANTHER" id="PTHR46708">
    <property type="entry name" value="TENASCIN"/>
    <property type="match status" value="1"/>
</dbReference>
<dbReference type="PROSITE" id="PS50853">
    <property type="entry name" value="FN3"/>
    <property type="match status" value="3"/>
</dbReference>
<dbReference type="PANTHER" id="PTHR46708:SF2">
    <property type="entry name" value="FIBRONECTIN TYPE-III DOMAIN-CONTAINING PROTEIN"/>
    <property type="match status" value="1"/>
</dbReference>
<proteinExistence type="predicted"/>
<name>A0A1Z8AVV6_9FLAO</name>
<protein>
    <recommendedName>
        <fullName evidence="2">Fibronectin type-III domain-containing protein</fullName>
    </recommendedName>
</protein>